<organism evidence="1 2">
    <name type="scientific">Leptothoe spongobia TAU-MAC 1115</name>
    <dbReference type="NCBI Taxonomy" id="1967444"/>
    <lineage>
        <taxon>Bacteria</taxon>
        <taxon>Bacillati</taxon>
        <taxon>Cyanobacteriota</taxon>
        <taxon>Cyanophyceae</taxon>
        <taxon>Nodosilineales</taxon>
        <taxon>Cymatolegaceae</taxon>
        <taxon>Leptothoe</taxon>
        <taxon>Leptothoe spongobia</taxon>
    </lineage>
</organism>
<dbReference type="EMBL" id="JADOES010000039">
    <property type="protein sequence ID" value="MBT9317169.1"/>
    <property type="molecule type" value="Genomic_DNA"/>
</dbReference>
<dbReference type="Proteomes" id="UP000717364">
    <property type="component" value="Unassembled WGS sequence"/>
</dbReference>
<evidence type="ECO:0000313" key="2">
    <source>
        <dbReference type="Proteomes" id="UP000717364"/>
    </source>
</evidence>
<dbReference type="SUPFAM" id="SSF81301">
    <property type="entry name" value="Nucleotidyltransferase"/>
    <property type="match status" value="1"/>
</dbReference>
<protein>
    <submittedName>
        <fullName evidence="1">Nucleotidyltransferase domain-containing protein</fullName>
    </submittedName>
</protein>
<proteinExistence type="predicted"/>
<accession>A0A947GKA2</accession>
<gene>
    <name evidence="1" type="ORF">IXB50_17230</name>
</gene>
<dbReference type="InterPro" id="IPR043519">
    <property type="entry name" value="NT_sf"/>
</dbReference>
<dbReference type="InterPro" id="IPR024700">
    <property type="entry name" value="UCP020217"/>
</dbReference>
<dbReference type="AlphaFoldDB" id="A0A947GKA2"/>
<dbReference type="CDD" id="cd05403">
    <property type="entry name" value="NT_KNTase_like"/>
    <property type="match status" value="1"/>
</dbReference>
<dbReference type="PIRSF" id="PIRSF020217">
    <property type="entry name" value="UCP020217"/>
    <property type="match status" value="1"/>
</dbReference>
<sequence length="123" mass="14050">MAKTALELSPEEWKQYSPPVRTATPETRDRWHAAWELIPQLVKLLREDFGATTIKVFGSAINVDYFSLDSDIDIAAWDIPIDKYFLAVLAVDEFTPDFRVDLVDPAICRPKLLQNIEEEGIEV</sequence>
<dbReference type="Gene3D" id="3.30.460.10">
    <property type="entry name" value="Beta Polymerase, domain 2"/>
    <property type="match status" value="1"/>
</dbReference>
<comment type="caution">
    <text evidence="1">The sequence shown here is derived from an EMBL/GenBank/DDBJ whole genome shotgun (WGS) entry which is preliminary data.</text>
</comment>
<evidence type="ECO:0000313" key="1">
    <source>
        <dbReference type="EMBL" id="MBT9317169.1"/>
    </source>
</evidence>
<keyword evidence="2" id="KW-1185">Reference proteome</keyword>
<reference evidence="1" key="1">
    <citation type="submission" date="2020-11" db="EMBL/GenBank/DDBJ databases">
        <authorList>
            <person name="Konstantinou D."/>
            <person name="Gkelis S."/>
            <person name="Popin R."/>
            <person name="Fewer D."/>
            <person name="Sivonen K."/>
        </authorList>
    </citation>
    <scope>NUCLEOTIDE SEQUENCE</scope>
    <source>
        <strain evidence="1">TAU-MAC 1115</strain>
    </source>
</reference>
<name>A0A947GKA2_9CYAN</name>
<reference evidence="1" key="2">
    <citation type="journal article" date="2021" name="Mar. Drugs">
        <title>Genome Reduction and Secondary Metabolism of the Marine Sponge-Associated Cyanobacterium Leptothoe.</title>
        <authorList>
            <person name="Konstantinou D."/>
            <person name="Popin R.V."/>
            <person name="Fewer D.P."/>
            <person name="Sivonen K."/>
            <person name="Gkelis S."/>
        </authorList>
    </citation>
    <scope>NUCLEOTIDE SEQUENCE</scope>
    <source>
        <strain evidence="1">TAU-MAC 1115</strain>
    </source>
</reference>